<evidence type="ECO:0000256" key="1">
    <source>
        <dbReference type="SAM" id="Phobius"/>
    </source>
</evidence>
<sequence>MNHSYLVCGIFLEFLALGSKVGFLMVMSTLFLKWWFIWDFEILKFSNCDVKESVSLLARNGFENYVWITDFGQHTFHRIENSFSIFIKNVFFIIIVNIRAKRTN</sequence>
<keyword evidence="3" id="KW-1185">Reference proteome</keyword>
<comment type="caution">
    <text evidence="2">The sequence shown here is derived from an EMBL/GenBank/DDBJ whole genome shotgun (WGS) entry which is preliminary data.</text>
</comment>
<evidence type="ECO:0000313" key="2">
    <source>
        <dbReference type="EMBL" id="KAL0079367.1"/>
    </source>
</evidence>
<dbReference type="Proteomes" id="UP001448207">
    <property type="component" value="Unassembled WGS sequence"/>
</dbReference>
<dbReference type="EMBL" id="JBCLYO010000022">
    <property type="protein sequence ID" value="KAL0079367.1"/>
    <property type="molecule type" value="Genomic_DNA"/>
</dbReference>
<accession>A0ABR3APM8</accession>
<reference evidence="2 3" key="1">
    <citation type="submission" date="2024-04" db="EMBL/GenBank/DDBJ databases">
        <title>Symmetric and asymmetric DNA N6-adenine methylation regulates different biological responses in Mucorales.</title>
        <authorList>
            <consortium name="Lawrence Berkeley National Laboratory"/>
            <person name="Lax C."/>
            <person name="Mondo S.J."/>
            <person name="Osorio-Concepcion M."/>
            <person name="Muszewska A."/>
            <person name="Corrochano-Luque M."/>
            <person name="Gutierrez G."/>
            <person name="Riley R."/>
            <person name="Lipzen A."/>
            <person name="Guo J."/>
            <person name="Hundley H."/>
            <person name="Amirebrahimi M."/>
            <person name="Ng V."/>
            <person name="Lorenzo-Gutierrez D."/>
            <person name="Binder U."/>
            <person name="Yang J."/>
            <person name="Song Y."/>
            <person name="Canovas D."/>
            <person name="Navarro E."/>
            <person name="Freitag M."/>
            <person name="Gabaldon T."/>
            <person name="Grigoriev I.V."/>
            <person name="Corrochano L.M."/>
            <person name="Nicolas F.E."/>
            <person name="Garre V."/>
        </authorList>
    </citation>
    <scope>NUCLEOTIDE SEQUENCE [LARGE SCALE GENOMIC DNA]</scope>
    <source>
        <strain evidence="2 3">L51</strain>
    </source>
</reference>
<feature type="transmembrane region" description="Helical" evidence="1">
    <location>
        <begin position="83"/>
        <end position="100"/>
    </location>
</feature>
<proteinExistence type="predicted"/>
<keyword evidence="1" id="KW-0812">Transmembrane</keyword>
<evidence type="ECO:0000313" key="3">
    <source>
        <dbReference type="Proteomes" id="UP001448207"/>
    </source>
</evidence>
<protein>
    <submittedName>
        <fullName evidence="2">Uncharacterized protein</fullName>
    </submittedName>
</protein>
<feature type="transmembrane region" description="Helical" evidence="1">
    <location>
        <begin position="12"/>
        <end position="37"/>
    </location>
</feature>
<keyword evidence="1" id="KW-1133">Transmembrane helix</keyword>
<name>A0ABR3APM8_PHYBL</name>
<keyword evidence="1" id="KW-0472">Membrane</keyword>
<organism evidence="2 3">
    <name type="scientific">Phycomyces blakesleeanus</name>
    <dbReference type="NCBI Taxonomy" id="4837"/>
    <lineage>
        <taxon>Eukaryota</taxon>
        <taxon>Fungi</taxon>
        <taxon>Fungi incertae sedis</taxon>
        <taxon>Mucoromycota</taxon>
        <taxon>Mucoromycotina</taxon>
        <taxon>Mucoromycetes</taxon>
        <taxon>Mucorales</taxon>
        <taxon>Phycomycetaceae</taxon>
        <taxon>Phycomyces</taxon>
    </lineage>
</organism>
<gene>
    <name evidence="2" type="ORF">J3Q64DRAFT_1264241</name>
</gene>